<comment type="caution">
    <text evidence="2">The sequence shown here is derived from an EMBL/GenBank/DDBJ whole genome shotgun (WGS) entry which is preliminary data.</text>
</comment>
<dbReference type="SUPFAM" id="SSF140453">
    <property type="entry name" value="EsxAB dimer-like"/>
    <property type="match status" value="1"/>
</dbReference>
<evidence type="ECO:0000256" key="1">
    <source>
        <dbReference type="RuleBase" id="RU362001"/>
    </source>
</evidence>
<dbReference type="InterPro" id="IPR010310">
    <property type="entry name" value="T7SS_ESAT-6-like"/>
</dbReference>
<protein>
    <recommendedName>
        <fullName evidence="1">ESAT-6-like protein</fullName>
    </recommendedName>
</protein>
<evidence type="ECO:0000313" key="2">
    <source>
        <dbReference type="EMBL" id="GLY63508.1"/>
    </source>
</evidence>
<dbReference type="Gene3D" id="1.10.287.1060">
    <property type="entry name" value="ESAT-6-like"/>
    <property type="match status" value="1"/>
</dbReference>
<accession>A0A9W6QW54</accession>
<dbReference type="InterPro" id="IPR036689">
    <property type="entry name" value="ESAT-6-like_sf"/>
</dbReference>
<dbReference type="Proteomes" id="UP001165136">
    <property type="component" value="Unassembled WGS sequence"/>
</dbReference>
<sequence length="98" mass="10884">MSDGSIKVSYATIEQAAQDCSKAGNEIEQLFNQLQSDLSPLTDSWEGDAMDQWHQRQAEWNKALEEMKALLARIATALPQISEAYQQTDSGISKMFSG</sequence>
<gene>
    <name evidence="2" type="ORF">Atai01_01270</name>
</gene>
<dbReference type="Pfam" id="PF06013">
    <property type="entry name" value="WXG100"/>
    <property type="match status" value="1"/>
</dbReference>
<dbReference type="NCBIfam" id="TIGR03930">
    <property type="entry name" value="WXG100_ESAT6"/>
    <property type="match status" value="1"/>
</dbReference>
<name>A0A9W6QW54_9PSEU</name>
<dbReference type="AlphaFoldDB" id="A0A9W6QW54"/>
<evidence type="ECO:0000313" key="3">
    <source>
        <dbReference type="Proteomes" id="UP001165136"/>
    </source>
</evidence>
<dbReference type="EMBL" id="BSTI01000001">
    <property type="protein sequence ID" value="GLY63508.1"/>
    <property type="molecule type" value="Genomic_DNA"/>
</dbReference>
<comment type="similarity">
    <text evidence="1">Belongs to the WXG100 family.</text>
</comment>
<keyword evidence="3" id="KW-1185">Reference proteome</keyword>
<proteinExistence type="inferred from homology"/>
<organism evidence="2 3">
    <name type="scientific">Amycolatopsis taiwanensis</name>
    <dbReference type="NCBI Taxonomy" id="342230"/>
    <lineage>
        <taxon>Bacteria</taxon>
        <taxon>Bacillati</taxon>
        <taxon>Actinomycetota</taxon>
        <taxon>Actinomycetes</taxon>
        <taxon>Pseudonocardiales</taxon>
        <taxon>Pseudonocardiaceae</taxon>
        <taxon>Amycolatopsis</taxon>
    </lineage>
</organism>
<dbReference type="RefSeq" id="WP_027940964.1">
    <property type="nucleotide sequence ID" value="NZ_BSTI01000001.1"/>
</dbReference>
<reference evidence="2" key="1">
    <citation type="submission" date="2023-03" db="EMBL/GenBank/DDBJ databases">
        <title>Amycolatopsis taiwanensis NBRC 103393.</title>
        <authorList>
            <person name="Ichikawa N."/>
            <person name="Sato H."/>
            <person name="Tonouchi N."/>
        </authorList>
    </citation>
    <scope>NUCLEOTIDE SEQUENCE</scope>
    <source>
        <strain evidence="2">NBRC 103393</strain>
    </source>
</reference>